<dbReference type="SUPFAM" id="SSF56436">
    <property type="entry name" value="C-type lectin-like"/>
    <property type="match status" value="1"/>
</dbReference>
<protein>
    <recommendedName>
        <fullName evidence="1">Sulfatase-modifying factor enzyme-like domain-containing protein</fullName>
    </recommendedName>
</protein>
<dbReference type="GO" id="GO:0120147">
    <property type="term" value="F:formylglycine-generating oxidase activity"/>
    <property type="evidence" value="ECO:0007669"/>
    <property type="project" value="TreeGrafter"/>
</dbReference>
<evidence type="ECO:0000313" key="3">
    <source>
        <dbReference type="Proteomes" id="UP000076852"/>
    </source>
</evidence>
<reference evidence="2 3" key="1">
    <citation type="journal article" date="2016" name="Gene">
        <title>PacBio SMRT assembly of a complex multi-replicon genome reveals chlorocatechol degradative operon in a region of genome plasticity.</title>
        <authorList>
            <person name="Ricker N."/>
            <person name="Shen S.Y."/>
            <person name="Goordial J."/>
            <person name="Jin S."/>
            <person name="Fulthorpe R.R."/>
        </authorList>
    </citation>
    <scope>NUCLEOTIDE SEQUENCE [LARGE SCALE GENOMIC DNA]</scope>
    <source>
        <strain evidence="2 3">OLGA172</strain>
    </source>
</reference>
<dbReference type="InterPro" id="IPR042095">
    <property type="entry name" value="SUMF_sf"/>
</dbReference>
<dbReference type="AlphaFoldDB" id="A0A160FMG3"/>
<dbReference type="PANTHER" id="PTHR23150:SF19">
    <property type="entry name" value="FORMYLGLYCINE-GENERATING ENZYME"/>
    <property type="match status" value="1"/>
</dbReference>
<evidence type="ECO:0000313" key="2">
    <source>
        <dbReference type="EMBL" id="ANB73805.1"/>
    </source>
</evidence>
<dbReference type="EMBL" id="CP014578">
    <property type="protein sequence ID" value="ANB73805.1"/>
    <property type="molecule type" value="Genomic_DNA"/>
</dbReference>
<organism evidence="2 3">
    <name type="scientific">Paraburkholderia phytofirmans OLGA172</name>
    <dbReference type="NCBI Taxonomy" id="1417228"/>
    <lineage>
        <taxon>Bacteria</taxon>
        <taxon>Pseudomonadati</taxon>
        <taxon>Pseudomonadota</taxon>
        <taxon>Betaproteobacteria</taxon>
        <taxon>Burkholderiales</taxon>
        <taxon>Burkholderiaceae</taxon>
        <taxon>Paraburkholderia</taxon>
    </lineage>
</organism>
<dbReference type="InterPro" id="IPR051043">
    <property type="entry name" value="Sulfatase_Mod_Factor_Kinase"/>
</dbReference>
<evidence type="ECO:0000259" key="1">
    <source>
        <dbReference type="Pfam" id="PF03781"/>
    </source>
</evidence>
<dbReference type="KEGG" id="buz:AYM40_16660"/>
<proteinExistence type="predicted"/>
<dbReference type="Proteomes" id="UP000076852">
    <property type="component" value="Chromosome 1"/>
</dbReference>
<dbReference type="STRING" id="1804984.AYM40_16660"/>
<accession>A0A160FMG3</accession>
<dbReference type="PANTHER" id="PTHR23150">
    <property type="entry name" value="SULFATASE MODIFYING FACTOR 1, 2"/>
    <property type="match status" value="1"/>
</dbReference>
<dbReference type="InterPro" id="IPR005532">
    <property type="entry name" value="SUMF_dom"/>
</dbReference>
<dbReference type="Gene3D" id="3.90.1580.10">
    <property type="entry name" value="paralog of FGE (formylglycine-generating enzyme)"/>
    <property type="match status" value="1"/>
</dbReference>
<name>A0A160FMG3_9BURK</name>
<dbReference type="Pfam" id="PF03781">
    <property type="entry name" value="FGE-sulfatase"/>
    <property type="match status" value="1"/>
</dbReference>
<gene>
    <name evidence="2" type="ORF">AYM40_16660</name>
</gene>
<feature type="domain" description="Sulfatase-modifying factor enzyme-like" evidence="1">
    <location>
        <begin position="1"/>
        <end position="266"/>
    </location>
</feature>
<sequence length="271" mass="30754">MVVIPAGEYMMGAREEDLEGEKNYASMYRDETSRHPVSVKSFGFAKFDVTRKQFSIFSNETAFDGRGCTTYNGRWWVFDSHADWKNPGFSQSDDDPVVCVSWADAQKFIVWLNSKTPDGKAGKHRLPTEAKWEYAARAGTVARTYWGDKRSEQCAYENTRDVSARDLDPTAPYVDCKDGYIETSPVGSFRPNPWGLYDMLGNAYQWVFDCSQFTYSTDPEDFHFPDCSMKTARGGSWATIPIGVRAANRIAYKTEARRSTIGFRLAVDLSR</sequence>
<dbReference type="InterPro" id="IPR016187">
    <property type="entry name" value="CTDL_fold"/>
</dbReference>
<keyword evidence="3" id="KW-1185">Reference proteome</keyword>